<feature type="domain" description="Enoyl reductase (ER)" evidence="1">
    <location>
        <begin position="10"/>
        <end position="243"/>
    </location>
</feature>
<dbReference type="CDD" id="cd08249">
    <property type="entry name" value="enoyl_reductase_like"/>
    <property type="match status" value="1"/>
</dbReference>
<accession>A0A6A4H7B4</accession>
<organism evidence="2 3">
    <name type="scientific">Gymnopus androsaceus JB14</name>
    <dbReference type="NCBI Taxonomy" id="1447944"/>
    <lineage>
        <taxon>Eukaryota</taxon>
        <taxon>Fungi</taxon>
        <taxon>Dikarya</taxon>
        <taxon>Basidiomycota</taxon>
        <taxon>Agaricomycotina</taxon>
        <taxon>Agaricomycetes</taxon>
        <taxon>Agaricomycetidae</taxon>
        <taxon>Agaricales</taxon>
        <taxon>Marasmiineae</taxon>
        <taxon>Omphalotaceae</taxon>
        <taxon>Gymnopus</taxon>
    </lineage>
</organism>
<dbReference type="Gene3D" id="3.40.50.720">
    <property type="entry name" value="NAD(P)-binding Rossmann-like Domain"/>
    <property type="match status" value="1"/>
</dbReference>
<dbReference type="OrthoDB" id="3233595at2759"/>
<dbReference type="Gene3D" id="3.90.180.10">
    <property type="entry name" value="Medium-chain alcohol dehydrogenases, catalytic domain"/>
    <property type="match status" value="1"/>
</dbReference>
<gene>
    <name evidence="2" type="ORF">BT96DRAFT_967147</name>
</gene>
<dbReference type="EMBL" id="ML769567">
    <property type="protein sequence ID" value="KAE9393643.1"/>
    <property type="molecule type" value="Genomic_DNA"/>
</dbReference>
<dbReference type="InterPro" id="IPR020843">
    <property type="entry name" value="ER"/>
</dbReference>
<sequence>MSQKALFLTAAHGDYKLSERPIPTPAPDQILVQVKSLSLNPVEWKIVDFNYFVKEYPAVLGSDASGDIVEVGEAVQGFSKNDRVFFQCSGFDGNDYGGFQEYVLVPAEIASKIPSNLSYNEAASIPLVLTSAAIGLFAPVPNGAGLNPTYDLNVKYTGQSAFVTGGGTSVGNFAIQLLKFLDFEKIITNCSADHFDYLKSLGATDFIDRNEPCRLYELSGGMEAIPKGLQDLKNNKFRGRKVVVPL</sequence>
<evidence type="ECO:0000313" key="2">
    <source>
        <dbReference type="EMBL" id="KAE9393643.1"/>
    </source>
</evidence>
<dbReference type="InterPro" id="IPR036291">
    <property type="entry name" value="NAD(P)-bd_dom_sf"/>
</dbReference>
<dbReference type="GO" id="GO:0016651">
    <property type="term" value="F:oxidoreductase activity, acting on NAD(P)H"/>
    <property type="evidence" value="ECO:0007669"/>
    <property type="project" value="InterPro"/>
</dbReference>
<dbReference type="InterPro" id="IPR011032">
    <property type="entry name" value="GroES-like_sf"/>
</dbReference>
<name>A0A6A4H7B4_9AGAR</name>
<dbReference type="SUPFAM" id="SSF51735">
    <property type="entry name" value="NAD(P)-binding Rossmann-fold domains"/>
    <property type="match status" value="1"/>
</dbReference>
<dbReference type="SUPFAM" id="SSF50129">
    <property type="entry name" value="GroES-like"/>
    <property type="match status" value="1"/>
</dbReference>
<keyword evidence="3" id="KW-1185">Reference proteome</keyword>
<proteinExistence type="predicted"/>
<dbReference type="Pfam" id="PF08240">
    <property type="entry name" value="ADH_N"/>
    <property type="match status" value="1"/>
</dbReference>
<dbReference type="InterPro" id="IPR013154">
    <property type="entry name" value="ADH-like_N"/>
</dbReference>
<dbReference type="PANTHER" id="PTHR45348">
    <property type="entry name" value="HYPOTHETICAL OXIDOREDUCTASE (EUROFUNG)"/>
    <property type="match status" value="1"/>
</dbReference>
<dbReference type="PANTHER" id="PTHR45348:SF2">
    <property type="entry name" value="ZINC-TYPE ALCOHOL DEHYDROGENASE-LIKE PROTEIN C2E1P3.01"/>
    <property type="match status" value="1"/>
</dbReference>
<evidence type="ECO:0000259" key="1">
    <source>
        <dbReference type="SMART" id="SM00829"/>
    </source>
</evidence>
<dbReference type="AlphaFoldDB" id="A0A6A4H7B4"/>
<protein>
    <submittedName>
        <fullName evidence="2">GroES-like protein</fullName>
    </submittedName>
</protein>
<dbReference type="Proteomes" id="UP000799118">
    <property type="component" value="Unassembled WGS sequence"/>
</dbReference>
<evidence type="ECO:0000313" key="3">
    <source>
        <dbReference type="Proteomes" id="UP000799118"/>
    </source>
</evidence>
<dbReference type="SMART" id="SM00829">
    <property type="entry name" value="PKS_ER"/>
    <property type="match status" value="1"/>
</dbReference>
<dbReference type="InterPro" id="IPR047122">
    <property type="entry name" value="Trans-enoyl_RdTase-like"/>
</dbReference>
<reference evidence="2" key="1">
    <citation type="journal article" date="2019" name="Environ. Microbiol.">
        <title>Fungal ecological strategies reflected in gene transcription - a case study of two litter decomposers.</title>
        <authorList>
            <person name="Barbi F."/>
            <person name="Kohler A."/>
            <person name="Barry K."/>
            <person name="Baskaran P."/>
            <person name="Daum C."/>
            <person name="Fauchery L."/>
            <person name="Ihrmark K."/>
            <person name="Kuo A."/>
            <person name="LaButti K."/>
            <person name="Lipzen A."/>
            <person name="Morin E."/>
            <person name="Grigoriev I.V."/>
            <person name="Henrissat B."/>
            <person name="Lindahl B."/>
            <person name="Martin F."/>
        </authorList>
    </citation>
    <scope>NUCLEOTIDE SEQUENCE</scope>
    <source>
        <strain evidence="2">JB14</strain>
    </source>
</reference>